<evidence type="ECO:0000259" key="4">
    <source>
        <dbReference type="Pfam" id="PF17853"/>
    </source>
</evidence>
<feature type="domain" description="Putative sugar diacid recognition" evidence="2">
    <location>
        <begin position="2"/>
        <end position="134"/>
    </location>
</feature>
<comment type="caution">
    <text evidence="5">The sequence shown here is derived from an EMBL/GenBank/DDBJ whole genome shotgun (WGS) entry which is preliminary data.</text>
</comment>
<proteinExistence type="inferred from homology"/>
<dbReference type="InterPro" id="IPR051448">
    <property type="entry name" value="CdaR-like_regulators"/>
</dbReference>
<name>A0ABS3X6Z0_9ACTN</name>
<dbReference type="Pfam" id="PF13556">
    <property type="entry name" value="HTH_30"/>
    <property type="match status" value="1"/>
</dbReference>
<evidence type="ECO:0000259" key="2">
    <source>
        <dbReference type="Pfam" id="PF05651"/>
    </source>
</evidence>
<organism evidence="5 6">
    <name type="scientific">Streptomyces oryzae</name>
    <dbReference type="NCBI Taxonomy" id="1434886"/>
    <lineage>
        <taxon>Bacteria</taxon>
        <taxon>Bacillati</taxon>
        <taxon>Actinomycetota</taxon>
        <taxon>Actinomycetes</taxon>
        <taxon>Kitasatosporales</taxon>
        <taxon>Streptomycetaceae</taxon>
        <taxon>Streptomyces</taxon>
    </lineage>
</organism>
<dbReference type="PANTHER" id="PTHR33744:SF15">
    <property type="entry name" value="CARBOHYDRATE DIACID REGULATOR"/>
    <property type="match status" value="1"/>
</dbReference>
<feature type="domain" description="PucR C-terminal helix-turn-helix" evidence="3">
    <location>
        <begin position="329"/>
        <end position="387"/>
    </location>
</feature>
<dbReference type="InterPro" id="IPR025736">
    <property type="entry name" value="PucR_C-HTH_dom"/>
</dbReference>
<dbReference type="InterPro" id="IPR041522">
    <property type="entry name" value="CdaR_GGDEF"/>
</dbReference>
<reference evidence="5 6" key="1">
    <citation type="submission" date="2020-11" db="EMBL/GenBank/DDBJ databases">
        <title>Streptomyces spirodelae sp. nov., isolated from duckweed.</title>
        <authorList>
            <person name="Saimee Y."/>
            <person name="Duangmal K."/>
        </authorList>
    </citation>
    <scope>NUCLEOTIDE SEQUENCE [LARGE SCALE GENOMIC DNA]</scope>
    <source>
        <strain evidence="5 6">S16-07</strain>
    </source>
</reference>
<dbReference type="Pfam" id="PF05651">
    <property type="entry name" value="Diacid_rec"/>
    <property type="match status" value="1"/>
</dbReference>
<dbReference type="PANTHER" id="PTHR33744">
    <property type="entry name" value="CARBOHYDRATE DIACID REGULATOR"/>
    <property type="match status" value="1"/>
</dbReference>
<dbReference type="InterPro" id="IPR042070">
    <property type="entry name" value="PucR_C-HTH_sf"/>
</dbReference>
<comment type="similarity">
    <text evidence="1">Belongs to the CdaR family.</text>
</comment>
<dbReference type="RefSeq" id="WP_209238187.1">
    <property type="nucleotide sequence ID" value="NZ_JADKMA010000015.1"/>
</dbReference>
<feature type="domain" description="CdaR GGDEF-like" evidence="4">
    <location>
        <begin position="147"/>
        <end position="269"/>
    </location>
</feature>
<dbReference type="Gene3D" id="1.10.10.2840">
    <property type="entry name" value="PucR C-terminal helix-turn-helix domain"/>
    <property type="match status" value="1"/>
</dbReference>
<evidence type="ECO:0000259" key="3">
    <source>
        <dbReference type="Pfam" id="PF13556"/>
    </source>
</evidence>
<evidence type="ECO:0000313" key="5">
    <source>
        <dbReference type="EMBL" id="MBO8191094.1"/>
    </source>
</evidence>
<dbReference type="InterPro" id="IPR008599">
    <property type="entry name" value="Diacid_rec"/>
</dbReference>
<evidence type="ECO:0000313" key="6">
    <source>
        <dbReference type="Proteomes" id="UP001519064"/>
    </source>
</evidence>
<gene>
    <name evidence="5" type="ORF">ITI46_05215</name>
</gene>
<dbReference type="Proteomes" id="UP001519064">
    <property type="component" value="Unassembled WGS sequence"/>
</dbReference>
<evidence type="ECO:0000256" key="1">
    <source>
        <dbReference type="ARBA" id="ARBA00006754"/>
    </source>
</evidence>
<protein>
    <submittedName>
        <fullName evidence="5">Helix-turn-helix domain-containing protein</fullName>
    </submittedName>
</protein>
<dbReference type="Pfam" id="PF17853">
    <property type="entry name" value="GGDEF_2"/>
    <property type="match status" value="1"/>
</dbReference>
<dbReference type="EMBL" id="JADKMA010000015">
    <property type="protein sequence ID" value="MBO8191094.1"/>
    <property type="molecule type" value="Genomic_DNA"/>
</dbReference>
<accession>A0ABS3X6Z0</accession>
<keyword evidence="6" id="KW-1185">Reference proteome</keyword>
<sequence>MLSQPLAQEIARETSEIIGFNVVVTDQDGIIIGSGDPTRVGTFHEASMDVIRTLAPATHGAEQAGRLTGVKPGVTLPLLLDGDVMGTVGITGAPRTVRRFGLMVRRQTEILLREAQVLRSQMVREKAVADLLRDLVHYDPDVVEAEVLVTAARELGFDLTSTRVAAVVEAEQPSDCPHSEVVRLLRTVFRDSQDVVGATGHARFVVLHRIPRNTPAQDTAAAALDLGARARKALHAHYGVDARIGIGDPASSVAGIHESCQGALTAVRLGSGLPSRVTARLHQGPDGRVHHISHFRLYELLSAAGHRARDTLLATVAGPLRRQDDWPALRETLIAWCETGFRLVQAAEALRIHRNTLVYRLEKIARITGRPTRHHQYYLALYLACLIDEMAPPADQG</sequence>